<evidence type="ECO:0000259" key="4">
    <source>
        <dbReference type="Pfam" id="PF03441"/>
    </source>
</evidence>
<evidence type="ECO:0000313" key="5">
    <source>
        <dbReference type="EMBL" id="KJH70323.1"/>
    </source>
</evidence>
<reference evidence="5 6" key="1">
    <citation type="submission" date="2015-02" db="EMBL/GenBank/DDBJ databases">
        <title>Draft genome of a novel marine cyanobacterium (Chroococcales) isolated from South Atlantic Ocean.</title>
        <authorList>
            <person name="Rigonato J."/>
            <person name="Alvarenga D.O."/>
            <person name="Branco L.H."/>
            <person name="Varani A.M."/>
            <person name="Brandini F.P."/>
            <person name="Fiore M.F."/>
        </authorList>
    </citation>
    <scope>NUCLEOTIDE SEQUENCE [LARGE SCALE GENOMIC DNA]</scope>
    <source>
        <strain evidence="5 6">CENA595</strain>
    </source>
</reference>
<sequence>MSDNLKRNFKSQGELVAYLKAQFPDAAERSDAISAIPGGRQAAETALHKVDPERYAKSRNFFTGAVTRLSPYIRYGVLSLAEIRQYVMNRVQNPDEATKIVNELAWRDYWQRLYAKLGDDIWQDNEPYKTGYSAQDYAQILPEDIKLGTTERVCIDSFSRDLQETGYLHNHGRMWLAAYMIHWRKIRWQVGAKWFLEHLLDGDPASNNMSWQWVASTFSQKPYYFNRENLERYTEGVYCRQCPLYGHCDFEGSYEELAEKLFPKAEFHRNGGGDRYQKSKKSRR</sequence>
<dbReference type="GO" id="GO:0071949">
    <property type="term" value="F:FAD binding"/>
    <property type="evidence" value="ECO:0007669"/>
    <property type="project" value="TreeGrafter"/>
</dbReference>
<dbReference type="Gene3D" id="1.10.579.10">
    <property type="entry name" value="DNA Cyclobutane Dipyrimidine Photolyase, subunit A, domain 3"/>
    <property type="match status" value="1"/>
</dbReference>
<feature type="binding site" evidence="3">
    <location>
        <position position="55"/>
    </location>
    <ligand>
        <name>FAD</name>
        <dbReference type="ChEBI" id="CHEBI:57692"/>
    </ligand>
</feature>
<keyword evidence="6" id="KW-1185">Reference proteome</keyword>
<comment type="cofactor">
    <cofactor evidence="3">
        <name>FAD</name>
        <dbReference type="ChEBI" id="CHEBI:57692"/>
    </cofactor>
    <text evidence="3">Binds 1 FAD per subunit.</text>
</comment>
<evidence type="ECO:0000256" key="2">
    <source>
        <dbReference type="ARBA" id="ARBA00022827"/>
    </source>
</evidence>
<comment type="caution">
    <text evidence="5">The sequence shown here is derived from an EMBL/GenBank/DDBJ whole genome shotgun (WGS) entry which is preliminary data.</text>
</comment>
<evidence type="ECO:0000313" key="6">
    <source>
        <dbReference type="Proteomes" id="UP000032452"/>
    </source>
</evidence>
<dbReference type="STRING" id="1618023.UH38_18625"/>
<dbReference type="PANTHER" id="PTHR11455">
    <property type="entry name" value="CRYPTOCHROME"/>
    <property type="match status" value="1"/>
</dbReference>
<dbReference type="InterPro" id="IPR036134">
    <property type="entry name" value="Crypto/Photolyase_FAD-like_sf"/>
</dbReference>
<dbReference type="GO" id="GO:0003677">
    <property type="term" value="F:DNA binding"/>
    <property type="evidence" value="ECO:0007669"/>
    <property type="project" value="TreeGrafter"/>
</dbReference>
<keyword evidence="2 3" id="KW-0274">FAD</keyword>
<gene>
    <name evidence="5" type="ORF">UH38_18625</name>
</gene>
<dbReference type="PANTHER" id="PTHR11455:SF18">
    <property type="entry name" value="SI:CH1073-390K14.1"/>
    <property type="match status" value="1"/>
</dbReference>
<keyword evidence="1 3" id="KW-0285">Flavoprotein</keyword>
<keyword evidence="5" id="KW-0456">Lyase</keyword>
<dbReference type="GO" id="GO:0003904">
    <property type="term" value="F:deoxyribodipyrimidine photo-lyase activity"/>
    <property type="evidence" value="ECO:0007669"/>
    <property type="project" value="TreeGrafter"/>
</dbReference>
<proteinExistence type="predicted"/>
<organism evidence="5 6">
    <name type="scientific">Aliterella atlantica CENA595</name>
    <dbReference type="NCBI Taxonomy" id="1618023"/>
    <lineage>
        <taxon>Bacteria</taxon>
        <taxon>Bacillati</taxon>
        <taxon>Cyanobacteriota</taxon>
        <taxon>Cyanophyceae</taxon>
        <taxon>Chroococcidiopsidales</taxon>
        <taxon>Aliterellaceae</taxon>
        <taxon>Aliterella</taxon>
    </lineage>
</organism>
<dbReference type="InterPro" id="IPR002081">
    <property type="entry name" value="Cryptochrome/DNA_photolyase_1"/>
</dbReference>
<dbReference type="GO" id="GO:0043153">
    <property type="term" value="P:entrainment of circadian clock by photoperiod"/>
    <property type="evidence" value="ECO:0007669"/>
    <property type="project" value="TreeGrafter"/>
</dbReference>
<dbReference type="GO" id="GO:0005737">
    <property type="term" value="C:cytoplasm"/>
    <property type="evidence" value="ECO:0007669"/>
    <property type="project" value="TreeGrafter"/>
</dbReference>
<dbReference type="EMBL" id="JYON01000024">
    <property type="protein sequence ID" value="KJH70323.1"/>
    <property type="molecule type" value="Genomic_DNA"/>
</dbReference>
<dbReference type="SUPFAM" id="SSF48173">
    <property type="entry name" value="Cryptochrome/photolyase FAD-binding domain"/>
    <property type="match status" value="1"/>
</dbReference>
<dbReference type="GO" id="GO:0032922">
    <property type="term" value="P:circadian regulation of gene expression"/>
    <property type="evidence" value="ECO:0007669"/>
    <property type="project" value="TreeGrafter"/>
</dbReference>
<dbReference type="OrthoDB" id="9772484at2"/>
<name>A0A0D8ZND5_9CYAN</name>
<dbReference type="RefSeq" id="WP_045056193.1">
    <property type="nucleotide sequence ID" value="NZ_CAWMDP010000016.1"/>
</dbReference>
<dbReference type="Pfam" id="PF03441">
    <property type="entry name" value="FAD_binding_7"/>
    <property type="match status" value="1"/>
</dbReference>
<dbReference type="Gene3D" id="1.25.40.80">
    <property type="match status" value="1"/>
</dbReference>
<feature type="domain" description="Cryptochrome/DNA photolyase FAD-binding" evidence="4">
    <location>
        <begin position="101"/>
        <end position="226"/>
    </location>
</feature>
<dbReference type="PATRIC" id="fig|1618023.3.peg.1170"/>
<accession>A0A0D8ZND5</accession>
<dbReference type="Proteomes" id="UP000032452">
    <property type="component" value="Unassembled WGS sequence"/>
</dbReference>
<dbReference type="InterPro" id="IPR005101">
    <property type="entry name" value="Cryptochr/Photolyase_FAD-bd"/>
</dbReference>
<evidence type="ECO:0000256" key="3">
    <source>
        <dbReference type="PIRSR" id="PIRSR602081-1"/>
    </source>
</evidence>
<protein>
    <submittedName>
        <fullName evidence="5">Deoxyribodipyrimidine photolyase</fullName>
    </submittedName>
</protein>
<feature type="binding site" evidence="3">
    <location>
        <begin position="201"/>
        <end position="203"/>
    </location>
    <ligand>
        <name>FAD</name>
        <dbReference type="ChEBI" id="CHEBI:57692"/>
    </ligand>
</feature>
<dbReference type="AlphaFoldDB" id="A0A0D8ZND5"/>
<evidence type="ECO:0000256" key="1">
    <source>
        <dbReference type="ARBA" id="ARBA00022630"/>
    </source>
</evidence>